<evidence type="ECO:0000313" key="2">
    <source>
        <dbReference type="EMBL" id="MBN9643852.1"/>
    </source>
</evidence>
<keyword evidence="3" id="KW-1185">Reference proteome</keyword>
<dbReference type="RefSeq" id="WP_207118575.1">
    <property type="nucleotide sequence ID" value="NZ_JAFLEQ010000008.1"/>
</dbReference>
<dbReference type="EMBL" id="JAFLEQ010000008">
    <property type="protein sequence ID" value="MBN9643852.1"/>
    <property type="molecule type" value="Genomic_DNA"/>
</dbReference>
<dbReference type="GO" id="GO:0003677">
    <property type="term" value="F:DNA binding"/>
    <property type="evidence" value="ECO:0007669"/>
    <property type="project" value="InterPro"/>
</dbReference>
<sequence>MSDYDVFLGIDVGKTKHYAYALDSEGKKIKAAPVANTTDALMSMFTEVTQWGKVLVTVDQPNNIGKLAVVTAKHAGLDTAYLPGLAMRNMAKTYKGNAKNDKRDAYIIADTSRVRPEVLLPTDRENELFTALKYLNGIDEDLRRHCTSHINQIRASLLSCYPELEQVLTKTNLQKKWVLEMLIHYQSP</sequence>
<dbReference type="GO" id="GO:0006313">
    <property type="term" value="P:DNA transposition"/>
    <property type="evidence" value="ECO:0007669"/>
    <property type="project" value="InterPro"/>
</dbReference>
<feature type="domain" description="Transposase IS110-like N-terminal" evidence="1">
    <location>
        <begin position="8"/>
        <end position="162"/>
    </location>
</feature>
<dbReference type="InterPro" id="IPR047650">
    <property type="entry name" value="Transpos_IS110"/>
</dbReference>
<dbReference type="InterPro" id="IPR002525">
    <property type="entry name" value="Transp_IS110-like_N"/>
</dbReference>
<dbReference type="Pfam" id="PF01548">
    <property type="entry name" value="DEDD_Tnp_IS110"/>
    <property type="match status" value="1"/>
</dbReference>
<dbReference type="Proteomes" id="UP000664332">
    <property type="component" value="Unassembled WGS sequence"/>
</dbReference>
<evidence type="ECO:0000313" key="3">
    <source>
        <dbReference type="Proteomes" id="UP000664332"/>
    </source>
</evidence>
<dbReference type="PANTHER" id="PTHR33055">
    <property type="entry name" value="TRANSPOSASE FOR INSERTION SEQUENCE ELEMENT IS1111A"/>
    <property type="match status" value="1"/>
</dbReference>
<protein>
    <submittedName>
        <fullName evidence="2">IS110 family transposase</fullName>
    </submittedName>
</protein>
<dbReference type="AlphaFoldDB" id="A0A939IXN6"/>
<dbReference type="GO" id="GO:0004803">
    <property type="term" value="F:transposase activity"/>
    <property type="evidence" value="ECO:0007669"/>
    <property type="project" value="InterPro"/>
</dbReference>
<reference evidence="2" key="1">
    <citation type="submission" date="2021-03" db="EMBL/GenBank/DDBJ databases">
        <authorList>
            <person name="Sun Q."/>
        </authorList>
    </citation>
    <scope>NUCLEOTIDE SEQUENCE</scope>
    <source>
        <strain evidence="2">CCM 8862</strain>
    </source>
</reference>
<organism evidence="2 3">
    <name type="scientific">Corynebacterium mendelii</name>
    <dbReference type="NCBI Taxonomy" id="2765362"/>
    <lineage>
        <taxon>Bacteria</taxon>
        <taxon>Bacillati</taxon>
        <taxon>Actinomycetota</taxon>
        <taxon>Actinomycetes</taxon>
        <taxon>Mycobacteriales</taxon>
        <taxon>Corynebacteriaceae</taxon>
        <taxon>Corynebacterium</taxon>
    </lineage>
</organism>
<name>A0A939IXN6_9CORY</name>
<dbReference type="PANTHER" id="PTHR33055:SF3">
    <property type="entry name" value="PUTATIVE TRANSPOSASE FOR IS117-RELATED"/>
    <property type="match status" value="1"/>
</dbReference>
<evidence type="ECO:0000259" key="1">
    <source>
        <dbReference type="Pfam" id="PF01548"/>
    </source>
</evidence>
<comment type="caution">
    <text evidence="2">The sequence shown here is derived from an EMBL/GenBank/DDBJ whole genome shotgun (WGS) entry which is preliminary data.</text>
</comment>
<accession>A0A939IXN6</accession>
<proteinExistence type="predicted"/>
<feature type="non-terminal residue" evidence="2">
    <location>
        <position position="188"/>
    </location>
</feature>
<gene>
    <name evidence="2" type="ORF">JZY06_04335</name>
</gene>